<dbReference type="PANTHER" id="PTHR11533:SF297">
    <property type="entry name" value="AMINOPEPTIDASE N"/>
    <property type="match status" value="1"/>
</dbReference>
<reference evidence="16 17" key="1">
    <citation type="submission" date="2017-09" db="EMBL/GenBank/DDBJ databases">
        <authorList>
            <person name="Lee N."/>
            <person name="Cho B.-K."/>
        </authorList>
    </citation>
    <scope>NUCLEOTIDE SEQUENCE [LARGE SCALE GENOMIC DNA]</scope>
    <source>
        <strain evidence="16 17">ATCC 27465</strain>
    </source>
</reference>
<proteinExistence type="inferred from homology"/>
<comment type="similarity">
    <text evidence="3">Belongs to the peptidase M1 family.</text>
</comment>
<reference evidence="15 18" key="2">
    <citation type="submission" date="2020-08" db="EMBL/GenBank/DDBJ databases">
        <title>Genomic Encyclopedia of Type Strains, Phase III (KMG-III): the genomes of soil and plant-associated and newly described type strains.</title>
        <authorList>
            <person name="Whitman W."/>
        </authorList>
    </citation>
    <scope>NUCLEOTIDE SEQUENCE [LARGE SCALE GENOMIC DNA]</scope>
    <source>
        <strain evidence="15 18">CECT 3146</strain>
    </source>
</reference>
<keyword evidence="9" id="KW-0862">Zinc</keyword>
<comment type="cofactor">
    <cofactor evidence="2">
        <name>Zn(2+)</name>
        <dbReference type="ChEBI" id="CHEBI:29105"/>
    </cofactor>
</comment>
<dbReference type="Proteomes" id="UP000326505">
    <property type="component" value="Chromosome"/>
</dbReference>
<keyword evidence="10" id="KW-0482">Metalloprotease</keyword>
<keyword evidence="7" id="KW-0479">Metal-binding</keyword>
<feature type="region of interest" description="Disordered" evidence="13">
    <location>
        <begin position="457"/>
        <end position="494"/>
    </location>
</feature>
<dbReference type="GO" id="GO:0008270">
    <property type="term" value="F:zinc ion binding"/>
    <property type="evidence" value="ECO:0007669"/>
    <property type="project" value="InterPro"/>
</dbReference>
<dbReference type="SUPFAM" id="SSF55486">
    <property type="entry name" value="Metalloproteases ('zincins'), catalytic domain"/>
    <property type="match status" value="1"/>
</dbReference>
<evidence type="ECO:0000256" key="10">
    <source>
        <dbReference type="ARBA" id="ARBA00023049"/>
    </source>
</evidence>
<name>A0A5P2X056_STRST</name>
<evidence type="ECO:0000256" key="2">
    <source>
        <dbReference type="ARBA" id="ARBA00001947"/>
    </source>
</evidence>
<dbReference type="PANTHER" id="PTHR11533">
    <property type="entry name" value="PROTEASE M1 ZINC METALLOPROTEASE"/>
    <property type="match status" value="1"/>
</dbReference>
<keyword evidence="6" id="KW-0645">Protease</keyword>
<sequence>MTDRTEVDKVLAEAAHHANSSVLAASDLAGVGDPYFPVDGSDLFTITHHTLEVDFDLTSGMLRGVARLDIAVSADVPAIALDFGLPTQAVAIDGSTLAPRVVPGKLVLEPDTGLSAGSHQIDITYAGLPGEVEIRGERSWLNTPLGALAAREPHAAAFWFPTNDHPSRKATYDLTITVPRGFVAVAPGRLVEHSHTSRVHRFRWVTAEPVASYLYSLVVDRMRIELDTLDDHGVQWVSAYGDGVNDSAPSARASIETTPTVCAWLVTLLGPYPFDAIGGVVTRMAGPHALETQTHPIYGDHFFRRSLDSYVVAHEMAHHWFGNSVSLSTWNDIWISEGMATYLSWMWSEHNGEGTTDELFSSFYHLRAANPDYWRIPPGDPSPAHLLSTQVYERGAMATHVLRRSIGDDAFISCLRTWCADHRHHHGSLSQFLATAAAVSKADTVAIMQPWLFARRRPDPPPGVLTPADLEPPSLRFIRRTGDPQSPRPAGPSR</sequence>
<gene>
    <name evidence="16" type="ORF">CP982_03080</name>
    <name evidence="15" type="ORF">FHS40_000056</name>
</gene>
<dbReference type="EMBL" id="JACHJD010000001">
    <property type="protein sequence ID" value="MBB5101003.1"/>
    <property type="molecule type" value="Genomic_DNA"/>
</dbReference>
<evidence type="ECO:0000256" key="8">
    <source>
        <dbReference type="ARBA" id="ARBA00022801"/>
    </source>
</evidence>
<protein>
    <recommendedName>
        <fullName evidence="5">Aminopeptidase N</fullName>
        <ecNumber evidence="4">3.4.11.2</ecNumber>
    </recommendedName>
    <alternativeName>
        <fullName evidence="11">Alanine aminopeptidase</fullName>
    </alternativeName>
    <alternativeName>
        <fullName evidence="12">Lysyl aminopeptidase</fullName>
    </alternativeName>
</protein>
<dbReference type="InterPro" id="IPR014782">
    <property type="entry name" value="Peptidase_M1_dom"/>
</dbReference>
<evidence type="ECO:0000256" key="12">
    <source>
        <dbReference type="ARBA" id="ARBA00031533"/>
    </source>
</evidence>
<evidence type="ECO:0000313" key="18">
    <source>
        <dbReference type="Proteomes" id="UP000549009"/>
    </source>
</evidence>
<evidence type="ECO:0000256" key="9">
    <source>
        <dbReference type="ARBA" id="ARBA00022833"/>
    </source>
</evidence>
<dbReference type="Gene3D" id="2.60.40.1730">
    <property type="entry name" value="tricorn interacting facor f3 domain"/>
    <property type="match status" value="1"/>
</dbReference>
<evidence type="ECO:0000256" key="5">
    <source>
        <dbReference type="ARBA" id="ARBA00015611"/>
    </source>
</evidence>
<keyword evidence="15" id="KW-0031">Aminopeptidase</keyword>
<accession>A0A5P2X056</accession>
<dbReference type="GO" id="GO:0016285">
    <property type="term" value="F:alanyl aminopeptidase activity"/>
    <property type="evidence" value="ECO:0007669"/>
    <property type="project" value="UniProtKB-EC"/>
</dbReference>
<dbReference type="Gene3D" id="1.10.390.10">
    <property type="entry name" value="Neutral Protease Domain 2"/>
    <property type="match status" value="1"/>
</dbReference>
<dbReference type="PRINTS" id="PR00756">
    <property type="entry name" value="ALADIPTASE"/>
</dbReference>
<dbReference type="Proteomes" id="UP000549009">
    <property type="component" value="Unassembled WGS sequence"/>
</dbReference>
<dbReference type="InterPro" id="IPR027268">
    <property type="entry name" value="Peptidase_M4/M1_CTD_sf"/>
</dbReference>
<evidence type="ECO:0000313" key="15">
    <source>
        <dbReference type="EMBL" id="MBB5101003.1"/>
    </source>
</evidence>
<evidence type="ECO:0000256" key="4">
    <source>
        <dbReference type="ARBA" id="ARBA00012564"/>
    </source>
</evidence>
<dbReference type="EC" id="3.4.11.2" evidence="4"/>
<evidence type="ECO:0000259" key="14">
    <source>
        <dbReference type="Pfam" id="PF01433"/>
    </source>
</evidence>
<dbReference type="SUPFAM" id="SSF63737">
    <property type="entry name" value="Leukotriene A4 hydrolase N-terminal domain"/>
    <property type="match status" value="1"/>
</dbReference>
<dbReference type="InterPro" id="IPR050344">
    <property type="entry name" value="Peptidase_M1_aminopeptidases"/>
</dbReference>
<evidence type="ECO:0000256" key="3">
    <source>
        <dbReference type="ARBA" id="ARBA00010136"/>
    </source>
</evidence>
<organism evidence="16 17">
    <name type="scientific">Streptomyces spectabilis</name>
    <dbReference type="NCBI Taxonomy" id="68270"/>
    <lineage>
        <taxon>Bacteria</taxon>
        <taxon>Bacillati</taxon>
        <taxon>Actinomycetota</taxon>
        <taxon>Actinomycetes</taxon>
        <taxon>Kitasatosporales</taxon>
        <taxon>Streptomycetaceae</taxon>
        <taxon>Streptomyces</taxon>
    </lineage>
</organism>
<dbReference type="Pfam" id="PF01433">
    <property type="entry name" value="Peptidase_M1"/>
    <property type="match status" value="1"/>
</dbReference>
<dbReference type="CDD" id="cd09603">
    <property type="entry name" value="M1_APN_like"/>
    <property type="match status" value="1"/>
</dbReference>
<evidence type="ECO:0000256" key="13">
    <source>
        <dbReference type="SAM" id="MobiDB-lite"/>
    </source>
</evidence>
<dbReference type="OrthoDB" id="100605at2"/>
<dbReference type="AlphaFoldDB" id="A0A5P2X056"/>
<evidence type="ECO:0000256" key="1">
    <source>
        <dbReference type="ARBA" id="ARBA00000098"/>
    </source>
</evidence>
<comment type="catalytic activity">
    <reaction evidence="1">
        <text>Release of an N-terminal amino acid, Xaa-|-Yaa- from a peptide, amide or arylamide. Xaa is preferably Ala, but may be most amino acids including Pro (slow action). When a terminal hydrophobic residue is followed by a prolyl residue, the two may be released as an intact Xaa-Pro dipeptide.</text>
        <dbReference type="EC" id="3.4.11.2"/>
    </reaction>
</comment>
<dbReference type="GO" id="GO:0008237">
    <property type="term" value="F:metallopeptidase activity"/>
    <property type="evidence" value="ECO:0007669"/>
    <property type="project" value="UniProtKB-KW"/>
</dbReference>
<dbReference type="GO" id="GO:0006508">
    <property type="term" value="P:proteolysis"/>
    <property type="evidence" value="ECO:0007669"/>
    <property type="project" value="UniProtKB-KW"/>
</dbReference>
<dbReference type="EMBL" id="CP023690">
    <property type="protein sequence ID" value="QEV57821.1"/>
    <property type="molecule type" value="Genomic_DNA"/>
</dbReference>
<evidence type="ECO:0000256" key="6">
    <source>
        <dbReference type="ARBA" id="ARBA00022670"/>
    </source>
</evidence>
<evidence type="ECO:0000256" key="7">
    <source>
        <dbReference type="ARBA" id="ARBA00022723"/>
    </source>
</evidence>
<evidence type="ECO:0000313" key="17">
    <source>
        <dbReference type="Proteomes" id="UP000326505"/>
    </source>
</evidence>
<keyword evidence="18" id="KW-1185">Reference proteome</keyword>
<feature type="domain" description="Peptidase M1 membrane alanine aminopeptidase" evidence="14">
    <location>
        <begin position="310"/>
        <end position="451"/>
    </location>
</feature>
<dbReference type="KEGG" id="sspb:CP982_03080"/>
<evidence type="ECO:0000256" key="11">
    <source>
        <dbReference type="ARBA" id="ARBA00029811"/>
    </source>
</evidence>
<dbReference type="InterPro" id="IPR001930">
    <property type="entry name" value="Peptidase_M1"/>
</dbReference>
<evidence type="ECO:0000313" key="16">
    <source>
        <dbReference type="EMBL" id="QEV57821.1"/>
    </source>
</evidence>
<dbReference type="RefSeq" id="WP_150509026.1">
    <property type="nucleotide sequence ID" value="NZ_BMSQ01000003.1"/>
</dbReference>
<dbReference type="InterPro" id="IPR042097">
    <property type="entry name" value="Aminopeptidase_N-like_N_sf"/>
</dbReference>
<keyword evidence="8" id="KW-0378">Hydrolase</keyword>